<keyword evidence="4" id="KW-1185">Reference proteome</keyword>
<dbReference type="PANTHER" id="PTHR36151">
    <property type="entry name" value="BLR2777 PROTEIN"/>
    <property type="match status" value="1"/>
</dbReference>
<proteinExistence type="predicted"/>
<reference evidence="3 4" key="1">
    <citation type="journal article" date="2010" name="Stand. Genomic Sci.">
        <title>Complete genome sequence of Haliangium ochraceum type strain (SMP-2).</title>
        <authorList>
            <consortium name="US DOE Joint Genome Institute (JGI-PGF)"/>
            <person name="Ivanova N."/>
            <person name="Daum C."/>
            <person name="Lang E."/>
            <person name="Abt B."/>
            <person name="Kopitz M."/>
            <person name="Saunders E."/>
            <person name="Lapidus A."/>
            <person name="Lucas S."/>
            <person name="Glavina Del Rio T."/>
            <person name="Nolan M."/>
            <person name="Tice H."/>
            <person name="Copeland A."/>
            <person name="Cheng J.F."/>
            <person name="Chen F."/>
            <person name="Bruce D."/>
            <person name="Goodwin L."/>
            <person name="Pitluck S."/>
            <person name="Mavromatis K."/>
            <person name="Pati A."/>
            <person name="Mikhailova N."/>
            <person name="Chen A."/>
            <person name="Palaniappan K."/>
            <person name="Land M."/>
            <person name="Hauser L."/>
            <person name="Chang Y.J."/>
            <person name="Jeffries C.D."/>
            <person name="Detter J.C."/>
            <person name="Brettin T."/>
            <person name="Rohde M."/>
            <person name="Goker M."/>
            <person name="Bristow J."/>
            <person name="Markowitz V."/>
            <person name="Eisen J.A."/>
            <person name="Hugenholtz P."/>
            <person name="Kyrpides N.C."/>
            <person name="Klenk H.P."/>
        </authorList>
    </citation>
    <scope>NUCLEOTIDE SEQUENCE [LARGE SCALE GENOMIC DNA]</scope>
    <source>
        <strain evidence="4">DSM 14365 / CIP 107738 / JCM 11303 / AJ 13395 / SMP-2</strain>
    </source>
</reference>
<dbReference type="GO" id="GO:0016491">
    <property type="term" value="F:oxidoreductase activity"/>
    <property type="evidence" value="ECO:0007669"/>
    <property type="project" value="InterPro"/>
</dbReference>
<sequence length="299" mass="33260">MFRTYLQESAVSEHGNGNAPDVSKGRRVNFREPQGEPGFFGPGSIAWRVHANPISMAIGGVAAVLLELAEPRVRSGVWNHSIFQTDPLKRILRTREATMITTYASRPAAQARVDMVTRMHARVSGVTPEGQSYTALDPELLTWVHITAFWGFLNAYKRYVAPDMSLADQDRYYMESKPLARAFGAVDPPGLVSEVDTWFERMRPKLVPHPIIDEFLDIVSATSPMGLVGRVLQPMLVRAAIDLLPKDLAAKLQLPEQRVRLAAARPVLRALALTARRKPGEIPLQACERVGCDWREALT</sequence>
<evidence type="ECO:0000259" key="2">
    <source>
        <dbReference type="Pfam" id="PF09995"/>
    </source>
</evidence>
<dbReference type="Pfam" id="PF09995">
    <property type="entry name" value="MPAB_Lcp_cat"/>
    <property type="match status" value="1"/>
</dbReference>
<dbReference type="RefSeq" id="WP_012826514.1">
    <property type="nucleotide sequence ID" value="NC_013440.1"/>
</dbReference>
<dbReference type="Proteomes" id="UP000001880">
    <property type="component" value="Chromosome"/>
</dbReference>
<organism evidence="3 4">
    <name type="scientific">Haliangium ochraceum (strain DSM 14365 / JCM 11303 / SMP-2)</name>
    <dbReference type="NCBI Taxonomy" id="502025"/>
    <lineage>
        <taxon>Bacteria</taxon>
        <taxon>Pseudomonadati</taxon>
        <taxon>Myxococcota</taxon>
        <taxon>Polyangia</taxon>
        <taxon>Haliangiales</taxon>
        <taxon>Kofleriaceae</taxon>
        <taxon>Haliangium</taxon>
    </lineage>
</organism>
<evidence type="ECO:0000256" key="1">
    <source>
        <dbReference type="SAM" id="MobiDB-lite"/>
    </source>
</evidence>
<dbReference type="STRING" id="502025.Hoch_1349"/>
<feature type="region of interest" description="Disordered" evidence="1">
    <location>
        <begin position="1"/>
        <end position="35"/>
    </location>
</feature>
<dbReference type="HOGENOM" id="CLU_059206_0_1_7"/>
<name>D0LTL0_HALO1</name>
<accession>D0LTL0</accession>
<dbReference type="EMBL" id="CP001804">
    <property type="protein sequence ID" value="ACY13905.1"/>
    <property type="molecule type" value="Genomic_DNA"/>
</dbReference>
<dbReference type="AlphaFoldDB" id="D0LTL0"/>
<protein>
    <recommendedName>
        <fullName evidence="2">ER-bound oxygenase mpaB/mpaB'/Rubber oxygenase catalytic domain-containing protein</fullName>
    </recommendedName>
</protein>
<dbReference type="KEGG" id="hoh:Hoch_1349"/>
<feature type="domain" description="ER-bound oxygenase mpaB/mpaB'/Rubber oxygenase catalytic" evidence="2">
    <location>
        <begin position="47"/>
        <end position="275"/>
    </location>
</feature>
<gene>
    <name evidence="3" type="ordered locus">Hoch_1349</name>
</gene>
<dbReference type="InterPro" id="IPR018713">
    <property type="entry name" value="MPAB/Lcp_cat_dom"/>
</dbReference>
<dbReference type="OrthoDB" id="108890at2"/>
<evidence type="ECO:0000313" key="4">
    <source>
        <dbReference type="Proteomes" id="UP000001880"/>
    </source>
</evidence>
<evidence type="ECO:0000313" key="3">
    <source>
        <dbReference type="EMBL" id="ACY13905.1"/>
    </source>
</evidence>
<dbReference type="eggNOG" id="COG3662">
    <property type="taxonomic scope" value="Bacteria"/>
</dbReference>
<feature type="compositionally biased region" description="Polar residues" evidence="1">
    <location>
        <begin position="1"/>
        <end position="10"/>
    </location>
</feature>
<dbReference type="PANTHER" id="PTHR36151:SF3">
    <property type="entry name" value="ER-BOUND OXYGENASE MPAB_MPAB'_RUBBER OXYGENASE CATALYTIC DOMAIN-CONTAINING PROTEIN"/>
    <property type="match status" value="1"/>
</dbReference>